<dbReference type="Gene3D" id="3.90.550.10">
    <property type="entry name" value="Spore Coat Polysaccharide Biosynthesis Protein SpsA, Chain A"/>
    <property type="match status" value="1"/>
</dbReference>
<dbReference type="SUPFAM" id="SSF53448">
    <property type="entry name" value="Nucleotide-diphospho-sugar transferases"/>
    <property type="match status" value="1"/>
</dbReference>
<evidence type="ECO:0000259" key="1">
    <source>
        <dbReference type="Pfam" id="PF00483"/>
    </source>
</evidence>
<dbReference type="PANTHER" id="PTHR22572">
    <property type="entry name" value="SUGAR-1-PHOSPHATE GUANYL TRANSFERASE"/>
    <property type="match status" value="1"/>
</dbReference>
<dbReference type="EMBL" id="HG996468">
    <property type="protein sequence ID" value="CAG1851564.1"/>
    <property type="molecule type" value="Genomic_DNA"/>
</dbReference>
<name>A0A8D7FFJ8_MUSAM</name>
<accession>A0A8D7FFJ8</accession>
<sequence length="244" mass="27684">MKALVLVGGFETSLKPLTLSMPKSLLILHQVSVGVTEVILAINYQPQASKSEYIAMYQVHWLLPRRSCLGEPDKPFFLLNSDIVCEYPLKEVLSFHQAHGGEASIMVTKVAEPSKYGVVLLDEESGQVKEFVEKPPVFVGNRIDAGIYLPSIDVLSRVLPRLRLLERQVFPSIAAREACTPWFMPDFWMDMGQPKDYLAGLKILPRLRETAFSERFGFTYCSLDLDLDLDSVGTRTIYHPTFWW</sequence>
<evidence type="ECO:0000313" key="2">
    <source>
        <dbReference type="EMBL" id="CAG1851564.1"/>
    </source>
</evidence>
<dbReference type="Pfam" id="PF00483">
    <property type="entry name" value="NTP_transferase"/>
    <property type="match status" value="1"/>
</dbReference>
<proteinExistence type="predicted"/>
<dbReference type="AlphaFoldDB" id="A0A8D7FFJ8"/>
<protein>
    <submittedName>
        <fullName evidence="2">(wild Malaysian banana) hypothetical protein</fullName>
    </submittedName>
</protein>
<dbReference type="InterPro" id="IPR050486">
    <property type="entry name" value="Mannose-1P_guanyltransferase"/>
</dbReference>
<feature type="domain" description="Nucleotidyl transferase" evidence="1">
    <location>
        <begin position="65"/>
        <end position="199"/>
    </location>
</feature>
<reference evidence="2" key="1">
    <citation type="submission" date="2021-03" db="EMBL/GenBank/DDBJ databases">
        <authorList>
            <consortium name="Genoscope - CEA"/>
            <person name="William W."/>
        </authorList>
    </citation>
    <scope>NUCLEOTIDE SEQUENCE</scope>
    <source>
        <strain evidence="2">Doubled-haploid Pahang</strain>
    </source>
</reference>
<dbReference type="InterPro" id="IPR005835">
    <property type="entry name" value="NTP_transferase_dom"/>
</dbReference>
<gene>
    <name evidence="2" type="ORF">GSMUA_190020.1</name>
</gene>
<dbReference type="InterPro" id="IPR029044">
    <property type="entry name" value="Nucleotide-diphossugar_trans"/>
</dbReference>
<organism evidence="2">
    <name type="scientific">Musa acuminata subsp. malaccensis</name>
    <name type="common">Wild banana</name>
    <name type="synonym">Musa malaccensis</name>
    <dbReference type="NCBI Taxonomy" id="214687"/>
    <lineage>
        <taxon>Eukaryota</taxon>
        <taxon>Viridiplantae</taxon>
        <taxon>Streptophyta</taxon>
        <taxon>Embryophyta</taxon>
        <taxon>Tracheophyta</taxon>
        <taxon>Spermatophyta</taxon>
        <taxon>Magnoliopsida</taxon>
        <taxon>Liliopsida</taxon>
        <taxon>Zingiberales</taxon>
        <taxon>Musaceae</taxon>
        <taxon>Musa</taxon>
    </lineage>
</organism>